<name>A0A6P1E4A6_LENHI</name>
<dbReference type="GO" id="GO:0003677">
    <property type="term" value="F:DNA binding"/>
    <property type="evidence" value="ECO:0007669"/>
    <property type="project" value="InterPro"/>
</dbReference>
<feature type="domain" description="SpoVT-AbrB" evidence="1">
    <location>
        <begin position="9"/>
        <end position="54"/>
    </location>
</feature>
<dbReference type="EMBL" id="CP047121">
    <property type="protein sequence ID" value="QHB51389.1"/>
    <property type="molecule type" value="Genomic_DNA"/>
</dbReference>
<evidence type="ECO:0000259" key="1">
    <source>
        <dbReference type="SMART" id="SM00966"/>
    </source>
</evidence>
<evidence type="ECO:0000313" key="2">
    <source>
        <dbReference type="EMBL" id="QHB51389.1"/>
    </source>
</evidence>
<evidence type="ECO:0000313" key="3">
    <source>
        <dbReference type="Proteomes" id="UP000465035"/>
    </source>
</evidence>
<proteinExistence type="predicted"/>
<dbReference type="AlphaFoldDB" id="A0A6P1E4A6"/>
<dbReference type="InterPro" id="IPR007159">
    <property type="entry name" value="SpoVT-AbrB_dom"/>
</dbReference>
<dbReference type="SMART" id="SM00966">
    <property type="entry name" value="SpoVT_AbrB"/>
    <property type="match status" value="1"/>
</dbReference>
<dbReference type="GeneID" id="69057467"/>
<dbReference type="SUPFAM" id="SSF89447">
    <property type="entry name" value="AbrB/MazE/MraZ-like"/>
    <property type="match status" value="1"/>
</dbReference>
<gene>
    <name evidence="2" type="ORF">GQR93_03750</name>
</gene>
<reference evidence="2 3" key="1">
    <citation type="submission" date="2019-12" db="EMBL/GenBank/DDBJ databases">
        <title>Lactobacillus hilgardii FLUB.</title>
        <authorList>
            <person name="Gustaw K."/>
        </authorList>
    </citation>
    <scope>NUCLEOTIDE SEQUENCE [LARGE SCALE GENOMIC DNA]</scope>
    <source>
        <strain evidence="2 3">FLUB</strain>
    </source>
</reference>
<sequence length="88" mass="10029">MDPIIKSSAKLSKRNQITVPKVVRDVLNVKPTEYLDFEIRSSHITVTKHKESVWDQIEKKKKAYHIDGKIGNPEIDWGKDAGNESIGE</sequence>
<dbReference type="Gene3D" id="2.10.260.10">
    <property type="match status" value="1"/>
</dbReference>
<protein>
    <submittedName>
        <fullName evidence="2">AbrB family transcriptional regulator</fullName>
    </submittedName>
</protein>
<organism evidence="2 3">
    <name type="scientific">Lentilactobacillus hilgardii</name>
    <name type="common">Lactobacillus hilgardii</name>
    <dbReference type="NCBI Taxonomy" id="1588"/>
    <lineage>
        <taxon>Bacteria</taxon>
        <taxon>Bacillati</taxon>
        <taxon>Bacillota</taxon>
        <taxon>Bacilli</taxon>
        <taxon>Lactobacillales</taxon>
        <taxon>Lactobacillaceae</taxon>
        <taxon>Lentilactobacillus</taxon>
    </lineage>
</organism>
<accession>A0A6P1E4A6</accession>
<dbReference type="NCBIfam" id="TIGR01439">
    <property type="entry name" value="lp_hng_hel_AbrB"/>
    <property type="match status" value="1"/>
</dbReference>
<dbReference type="InterPro" id="IPR037914">
    <property type="entry name" value="SpoVT-AbrB_sf"/>
</dbReference>
<dbReference type="Proteomes" id="UP000465035">
    <property type="component" value="Chromosome"/>
</dbReference>
<dbReference type="RefSeq" id="WP_050757945.1">
    <property type="nucleotide sequence ID" value="NZ_CABKOL010000106.1"/>
</dbReference>